<name>A0ABR1DZM1_NECAM</name>
<gene>
    <name evidence="1" type="primary">Necator_chrV.g19077</name>
    <name evidence="1" type="ORF">RB195_014285</name>
</gene>
<organism evidence="1 2">
    <name type="scientific">Necator americanus</name>
    <name type="common">Human hookworm</name>
    <dbReference type="NCBI Taxonomy" id="51031"/>
    <lineage>
        <taxon>Eukaryota</taxon>
        <taxon>Metazoa</taxon>
        <taxon>Ecdysozoa</taxon>
        <taxon>Nematoda</taxon>
        <taxon>Chromadorea</taxon>
        <taxon>Rhabditida</taxon>
        <taxon>Rhabditina</taxon>
        <taxon>Rhabditomorpha</taxon>
        <taxon>Strongyloidea</taxon>
        <taxon>Ancylostomatidae</taxon>
        <taxon>Bunostominae</taxon>
        <taxon>Necator</taxon>
    </lineage>
</organism>
<proteinExistence type="predicted"/>
<protein>
    <submittedName>
        <fullName evidence="1">Uncharacterized protein</fullName>
    </submittedName>
</protein>
<keyword evidence="2" id="KW-1185">Reference proteome</keyword>
<dbReference type="Proteomes" id="UP001303046">
    <property type="component" value="Unassembled WGS sequence"/>
</dbReference>
<dbReference type="EMBL" id="JAVFWL010000005">
    <property type="protein sequence ID" value="KAK6755800.1"/>
    <property type="molecule type" value="Genomic_DNA"/>
</dbReference>
<sequence length="260" mass="29343">MEGVPQAVGALAARWMVANRTSATQAIHRSGIDRVYDDVIHFILCETSFCDNRWGKLYIQGHRQVYYEERRKRGGHASVEELAIPLYLPKVPDKIEDQKKTRSITKLARDVGERELRNIAHERETGLLQCGSSCSSGLPTTIDGQPQKGDGGNDRYGKKLITLAFSMYRPVTEERTLQLSLFIQYWCSSLFNMLTMFSFTSSTLTMLLLLLSALTLLLASEDLVCHPFLSEFPTLRSRTTADLQYVELTVTKIAKALCKL</sequence>
<evidence type="ECO:0000313" key="2">
    <source>
        <dbReference type="Proteomes" id="UP001303046"/>
    </source>
</evidence>
<reference evidence="1 2" key="1">
    <citation type="submission" date="2023-08" db="EMBL/GenBank/DDBJ databases">
        <title>A Necator americanus chromosomal reference genome.</title>
        <authorList>
            <person name="Ilik V."/>
            <person name="Petrzelkova K.J."/>
            <person name="Pardy F."/>
            <person name="Fuh T."/>
            <person name="Niatou-Singa F.S."/>
            <person name="Gouil Q."/>
            <person name="Baker L."/>
            <person name="Ritchie M.E."/>
            <person name="Jex A.R."/>
            <person name="Gazzola D."/>
            <person name="Li H."/>
            <person name="Toshio Fujiwara R."/>
            <person name="Zhan B."/>
            <person name="Aroian R.V."/>
            <person name="Pafco B."/>
            <person name="Schwarz E.M."/>
        </authorList>
    </citation>
    <scope>NUCLEOTIDE SEQUENCE [LARGE SCALE GENOMIC DNA]</scope>
    <source>
        <strain evidence="1 2">Aroian</strain>
        <tissue evidence="1">Whole animal</tissue>
    </source>
</reference>
<comment type="caution">
    <text evidence="1">The sequence shown here is derived from an EMBL/GenBank/DDBJ whole genome shotgun (WGS) entry which is preliminary data.</text>
</comment>
<accession>A0ABR1DZM1</accession>
<evidence type="ECO:0000313" key="1">
    <source>
        <dbReference type="EMBL" id="KAK6755800.1"/>
    </source>
</evidence>